<organism evidence="2 3">
    <name type="scientific">Providencia stuartii</name>
    <dbReference type="NCBI Taxonomy" id="588"/>
    <lineage>
        <taxon>Bacteria</taxon>
        <taxon>Pseudomonadati</taxon>
        <taxon>Pseudomonadota</taxon>
        <taxon>Gammaproteobacteria</taxon>
        <taxon>Enterobacterales</taxon>
        <taxon>Morganellaceae</taxon>
        <taxon>Providencia</taxon>
    </lineage>
</organism>
<feature type="transmembrane region" description="Helical" evidence="1">
    <location>
        <begin position="160"/>
        <end position="182"/>
    </location>
</feature>
<keyword evidence="1" id="KW-0472">Membrane</keyword>
<evidence type="ECO:0000313" key="3">
    <source>
        <dbReference type="Proteomes" id="UP001163056"/>
    </source>
</evidence>
<gene>
    <name evidence="2" type="ORF">PZS58_02965</name>
</gene>
<accession>A0AAJ1N4S1</accession>
<evidence type="ECO:0000256" key="1">
    <source>
        <dbReference type="SAM" id="Phobius"/>
    </source>
</evidence>
<reference evidence="2 3" key="1">
    <citation type="submission" date="2023-03" db="EMBL/GenBank/DDBJ databases">
        <title>WGS of NDM-producing Providencia thailandensis from Ukrainian patients.</title>
        <authorList>
            <person name="Zabicka D."/>
            <person name="Izdebski R."/>
            <person name="Urbanowicz P."/>
            <person name="Biedrzycka M."/>
            <person name="Guzek A."/>
            <person name="Gniadkowski M."/>
        </authorList>
    </citation>
    <scope>NUCLEOTIDE SEQUENCE [LARGE SCALE GENOMIC DNA]</scope>
    <source>
        <strain evidence="2 3">8015-22</strain>
    </source>
</reference>
<dbReference type="AlphaFoldDB" id="A0AAJ1N4S1"/>
<keyword evidence="1" id="KW-1133">Transmembrane helix</keyword>
<proteinExistence type="predicted"/>
<name>A0AAJ1N4S1_PROST</name>
<dbReference type="EMBL" id="JAREJI010000001">
    <property type="protein sequence ID" value="MDE8768494.1"/>
    <property type="molecule type" value="Genomic_DNA"/>
</dbReference>
<feature type="transmembrane region" description="Helical" evidence="1">
    <location>
        <begin position="85"/>
        <end position="105"/>
    </location>
</feature>
<protein>
    <submittedName>
        <fullName evidence="2">Uncharacterized protein</fullName>
    </submittedName>
</protein>
<dbReference type="RefSeq" id="WP_227698410.1">
    <property type="nucleotide sequence ID" value="NZ_CP196137.1"/>
</dbReference>
<feature type="transmembrane region" description="Helical" evidence="1">
    <location>
        <begin position="55"/>
        <end position="73"/>
    </location>
</feature>
<comment type="caution">
    <text evidence="2">The sequence shown here is derived from an EMBL/GenBank/DDBJ whole genome shotgun (WGS) entry which is preliminary data.</text>
</comment>
<dbReference type="Proteomes" id="UP001163056">
    <property type="component" value="Unassembled WGS sequence"/>
</dbReference>
<evidence type="ECO:0000313" key="2">
    <source>
        <dbReference type="EMBL" id="MDE8768494.1"/>
    </source>
</evidence>
<feature type="transmembrane region" description="Helical" evidence="1">
    <location>
        <begin position="133"/>
        <end position="154"/>
    </location>
</feature>
<keyword evidence="1" id="KW-0812">Transmembrane</keyword>
<sequence>MTKPMQYRIYKRIRSIPIVGSIFRIANAYAFKGEPQCNKVIAPWKCWWDRILKKFIVVLAFTMVMFFLEGSSLTEAPWNPADTVLSIFPSILGFGIGVYALMFIMPSDFMHHLKRRHELGKSQISHRIIPVDMGYPLSVFIVVLCVASICKLFNQNGITYFTSLLSLFYGLSMSIELMSFLFNSSVMIQSIRSVDEGNKK</sequence>